<reference evidence="12" key="1">
    <citation type="submission" date="2017-09" db="EMBL/GenBank/DDBJ databases">
        <title>Genome sequence of Nannocystis excedens DSM 71.</title>
        <authorList>
            <person name="Blom J."/>
        </authorList>
    </citation>
    <scope>NUCLEOTIDE SEQUENCE [LARGE SCALE GENOMIC DNA]</scope>
    <source>
        <strain evidence="12">type strain: E19</strain>
    </source>
</reference>
<dbReference type="PANTHER" id="PTHR32089:SF112">
    <property type="entry name" value="LYSOZYME-LIKE PROTEIN-RELATED"/>
    <property type="match status" value="1"/>
</dbReference>
<keyword evidence="6" id="KW-0175">Coiled coil</keyword>
<keyword evidence="2" id="KW-0997">Cell inner membrane</keyword>
<dbReference type="OrthoDB" id="3378718at2"/>
<dbReference type="Proteomes" id="UP000223606">
    <property type="component" value="Chromosome 1"/>
</dbReference>
<evidence type="ECO:0000256" key="5">
    <source>
        <dbReference type="PROSITE-ProRule" id="PRU00284"/>
    </source>
</evidence>
<dbReference type="InterPro" id="IPR029151">
    <property type="entry name" value="Sensor-like_sf"/>
</dbReference>
<dbReference type="RefSeq" id="WP_099555884.1">
    <property type="nucleotide sequence ID" value="NZ_LT960614.1"/>
</dbReference>
<feature type="transmembrane region" description="Helical" evidence="7">
    <location>
        <begin position="276"/>
        <end position="294"/>
    </location>
</feature>
<keyword evidence="12" id="KW-1185">Reference proteome</keyword>
<dbReference type="InterPro" id="IPR004089">
    <property type="entry name" value="MCPsignal_dom"/>
</dbReference>
<comment type="similarity">
    <text evidence="4">Belongs to the methyl-accepting chemotaxis (MCP) protein family.</text>
</comment>
<evidence type="ECO:0000259" key="8">
    <source>
        <dbReference type="PROSITE" id="PS50111"/>
    </source>
</evidence>
<dbReference type="Gene3D" id="6.10.340.10">
    <property type="match status" value="1"/>
</dbReference>
<dbReference type="GO" id="GO:0007165">
    <property type="term" value="P:signal transduction"/>
    <property type="evidence" value="ECO:0007669"/>
    <property type="project" value="UniProtKB-KW"/>
</dbReference>
<evidence type="ECO:0000256" key="3">
    <source>
        <dbReference type="ARBA" id="ARBA00023224"/>
    </source>
</evidence>
<dbReference type="PANTHER" id="PTHR32089">
    <property type="entry name" value="METHYL-ACCEPTING CHEMOTAXIS PROTEIN MCPB"/>
    <property type="match status" value="1"/>
</dbReference>
<feature type="domain" description="T-SNARE coiled-coil homology" evidence="9">
    <location>
        <begin position="541"/>
        <end position="603"/>
    </location>
</feature>
<feature type="domain" description="HAMP" evidence="10">
    <location>
        <begin position="296"/>
        <end position="349"/>
    </location>
</feature>
<evidence type="ECO:0000313" key="12">
    <source>
        <dbReference type="Proteomes" id="UP000223606"/>
    </source>
</evidence>
<sequence>MERTQNDVMTVAVEKASNVARQAEVQISEAVSAGTTLAASLQGAIEKGPVKRADIIAMIEPIAQRFPNIYGAWMGEVTDRPAAEKFVGTEGTNEDGVFTAYWTKSDSGEMEFSTWKINPTENWYADPLAEDRGVITPPYLSSTNKLLTSVSQPVRDNGKIVGLAGVDIALDNLAATIGAMRPFGTGRVMLLASDGKWLVPPNKDLMMKGYEDAGQSDVMAALKDGGMRVVDGLADGVTRIVYPFSAPGMNRTWAAVVDVPAETFLTPIYREVRNTALGGLLLLAVALGMIFLMARRFVQRPLDRTLVSINALIDRRYDVTISDTDRDDEVGAINKALEVFRNKSLQAEELAAQQEEHQRQRSTRAEQVRTYSEDFDKKVSQLTERVMRLAGDLNVASAGLIRGADDTSAKSAAVAAASEQASANVGAVASAAEELLASVNEISRQMTHSASIAESAVGQASQANAKVDALAGAANRISEVVKLINAIAQQTNLLALNATIEAARAGEAGKGFAVVAAEVKQLADQTAKATEEIAVQIEAVQSVTNETVEVIQHISSTIQQMNDISGSITNSVEQQGIATREITTNIHEASNGTKEVSTSVFVVSDVAKTTGSTAREVSAVAADLREQAEALQNEVGTFIQNVRGAA</sequence>
<evidence type="ECO:0000259" key="10">
    <source>
        <dbReference type="PROSITE" id="PS50885"/>
    </source>
</evidence>
<keyword evidence="3 5" id="KW-0807">Transducer</keyword>
<accession>A0A2C9D758</accession>
<dbReference type="SUPFAM" id="SSF58104">
    <property type="entry name" value="Methyl-accepting chemotaxis protein (MCP) signaling domain"/>
    <property type="match status" value="1"/>
</dbReference>
<dbReference type="AlphaFoldDB" id="A0A2C9D758"/>
<evidence type="ECO:0000256" key="2">
    <source>
        <dbReference type="ARBA" id="ARBA00022519"/>
    </source>
</evidence>
<protein>
    <submittedName>
        <fullName evidence="11">Methyl-accepting chemotaxis protein</fullName>
    </submittedName>
</protein>
<dbReference type="Gene3D" id="3.30.450.20">
    <property type="entry name" value="PAS domain"/>
    <property type="match status" value="2"/>
</dbReference>
<dbReference type="PROSITE" id="PS50192">
    <property type="entry name" value="T_SNARE"/>
    <property type="match status" value="1"/>
</dbReference>
<organism evidence="11 12">
    <name type="scientific">Hartmannibacter diazotrophicus</name>
    <dbReference type="NCBI Taxonomy" id="1482074"/>
    <lineage>
        <taxon>Bacteria</taxon>
        <taxon>Pseudomonadati</taxon>
        <taxon>Pseudomonadota</taxon>
        <taxon>Alphaproteobacteria</taxon>
        <taxon>Hyphomicrobiales</taxon>
        <taxon>Pleomorphomonadaceae</taxon>
        <taxon>Hartmannibacter</taxon>
    </lineage>
</organism>
<keyword evidence="2" id="KW-1003">Cell membrane</keyword>
<dbReference type="SMART" id="SM00283">
    <property type="entry name" value="MA"/>
    <property type="match status" value="1"/>
</dbReference>
<dbReference type="PROSITE" id="PS50111">
    <property type="entry name" value="CHEMOTAXIS_TRANSDUC_2"/>
    <property type="match status" value="1"/>
</dbReference>
<comment type="subcellular location">
    <subcellularLocation>
        <location evidence="1">Cell inner membrane</location>
        <topology evidence="1">Multi-pass membrane protein</topology>
    </subcellularLocation>
</comment>
<dbReference type="GO" id="GO:0006935">
    <property type="term" value="P:chemotaxis"/>
    <property type="evidence" value="ECO:0007669"/>
    <property type="project" value="InterPro"/>
</dbReference>
<dbReference type="CDD" id="cd12913">
    <property type="entry name" value="PDC1_MCP_like"/>
    <property type="match status" value="1"/>
</dbReference>
<dbReference type="EMBL" id="LT960614">
    <property type="protein sequence ID" value="SON55365.1"/>
    <property type="molecule type" value="Genomic_DNA"/>
</dbReference>
<feature type="domain" description="Methyl-accepting transducer" evidence="8">
    <location>
        <begin position="382"/>
        <end position="625"/>
    </location>
</feature>
<dbReference type="PRINTS" id="PR00260">
    <property type="entry name" value="CHEMTRNSDUCR"/>
</dbReference>
<keyword evidence="7" id="KW-0472">Membrane</keyword>
<dbReference type="SUPFAM" id="SSF103190">
    <property type="entry name" value="Sensory domain-like"/>
    <property type="match status" value="1"/>
</dbReference>
<dbReference type="InterPro" id="IPR003660">
    <property type="entry name" value="HAMP_dom"/>
</dbReference>
<evidence type="ECO:0000256" key="1">
    <source>
        <dbReference type="ARBA" id="ARBA00004429"/>
    </source>
</evidence>
<dbReference type="KEGG" id="hdi:HDIA_1824"/>
<dbReference type="InterPro" id="IPR004090">
    <property type="entry name" value="Chemotax_Me-accpt_rcpt"/>
</dbReference>
<keyword evidence="7" id="KW-1133">Transmembrane helix</keyword>
<proteinExistence type="inferred from homology"/>
<dbReference type="Gene3D" id="1.10.287.950">
    <property type="entry name" value="Methyl-accepting chemotaxis protein"/>
    <property type="match status" value="1"/>
</dbReference>
<evidence type="ECO:0000256" key="4">
    <source>
        <dbReference type="ARBA" id="ARBA00029447"/>
    </source>
</evidence>
<feature type="coiled-coil region" evidence="6">
    <location>
        <begin position="614"/>
        <end position="641"/>
    </location>
</feature>
<dbReference type="CDD" id="cd18774">
    <property type="entry name" value="PDC2_HK_sensor"/>
    <property type="match status" value="1"/>
</dbReference>
<evidence type="ECO:0000256" key="6">
    <source>
        <dbReference type="SAM" id="Coils"/>
    </source>
</evidence>
<dbReference type="Pfam" id="PF00015">
    <property type="entry name" value="MCPsignal"/>
    <property type="match status" value="1"/>
</dbReference>
<dbReference type="PROSITE" id="PS50885">
    <property type="entry name" value="HAMP"/>
    <property type="match status" value="1"/>
</dbReference>
<dbReference type="Pfam" id="PF22673">
    <property type="entry name" value="MCP-like_PDC_1"/>
    <property type="match status" value="1"/>
</dbReference>
<evidence type="ECO:0000256" key="7">
    <source>
        <dbReference type="SAM" id="Phobius"/>
    </source>
</evidence>
<evidence type="ECO:0000313" key="11">
    <source>
        <dbReference type="EMBL" id="SON55365.1"/>
    </source>
</evidence>
<name>A0A2C9D758_9HYPH</name>
<dbReference type="GO" id="GO:0004888">
    <property type="term" value="F:transmembrane signaling receptor activity"/>
    <property type="evidence" value="ECO:0007669"/>
    <property type="project" value="InterPro"/>
</dbReference>
<dbReference type="InterPro" id="IPR000727">
    <property type="entry name" value="T_SNARE_dom"/>
</dbReference>
<gene>
    <name evidence="11" type="primary">mcpB</name>
    <name evidence="11" type="ORF">HDIA_1824</name>
</gene>
<keyword evidence="7" id="KW-0812">Transmembrane</keyword>
<dbReference type="GO" id="GO:0005886">
    <property type="term" value="C:plasma membrane"/>
    <property type="evidence" value="ECO:0007669"/>
    <property type="project" value="UniProtKB-SubCell"/>
</dbReference>
<evidence type="ECO:0000259" key="9">
    <source>
        <dbReference type="PROSITE" id="PS50192"/>
    </source>
</evidence>